<name>A0ABM6NI40_PSEO7</name>
<evidence type="ECO:0000313" key="3">
    <source>
        <dbReference type="Proteomes" id="UP000016521"/>
    </source>
</evidence>
<sequence>MLPILKPYLSPPLDNYARGVALISGDKSSFAQQIKNITPLSDAISRFSSTKGVTNKKAQASVWHMHYTLRIMPAILFTHSVLGRALPLALDKVVIDMESWQLQLPNQGKAVECHDTATHYAEFINAHLSPLHAFLNQQFGVAEHVLSSNCAFRLRQFFPTIIHYVGERPKVSDDYHTLSQAVKIGEHVNPFYTPKLQLCDERGPYQLRESCCLLHKTSDGKLCRDCPKHPHHFDAHQQQRTLRRTVLTN</sequence>
<evidence type="ECO:0000259" key="1">
    <source>
        <dbReference type="Pfam" id="PF11575"/>
    </source>
</evidence>
<feature type="domain" description="Ferric siderophore reductase C-terminal" evidence="1">
    <location>
        <begin position="208"/>
        <end position="228"/>
    </location>
</feature>
<dbReference type="InterPro" id="IPR024726">
    <property type="entry name" value="FhuF_C"/>
</dbReference>
<dbReference type="Pfam" id="PF11575">
    <property type="entry name" value="FhuF_C"/>
    <property type="match status" value="1"/>
</dbReference>
<dbReference type="EMBL" id="CP011924">
    <property type="protein sequence ID" value="ATD08534.1"/>
    <property type="molecule type" value="Genomic_DNA"/>
</dbReference>
<keyword evidence="3" id="KW-1185">Reference proteome</keyword>
<reference evidence="2 3" key="1">
    <citation type="submission" date="2015-06" db="EMBL/GenBank/DDBJ databases">
        <authorList>
            <person name="Xie B.-B."/>
            <person name="Rong J.-C."/>
            <person name="Qin Q.-L."/>
            <person name="Zhang Y.-Z."/>
        </authorList>
    </citation>
    <scope>NUCLEOTIDE SEQUENCE [LARGE SCALE GENOMIC DNA]</scope>
    <source>
        <strain evidence="2 3">JCM 20779</strain>
    </source>
</reference>
<dbReference type="Proteomes" id="UP000016521">
    <property type="component" value="Chromosome I"/>
</dbReference>
<dbReference type="RefSeq" id="WP_010374428.1">
    <property type="nucleotide sequence ID" value="NZ_CP011924.1"/>
</dbReference>
<gene>
    <name evidence="2" type="primary">fhuF</name>
    <name evidence="2" type="ORF">PPIS_a3818</name>
</gene>
<dbReference type="NCBIfam" id="TIGR03951">
    <property type="entry name" value="Fe_III_red_FhuF"/>
    <property type="match status" value="1"/>
</dbReference>
<proteinExistence type="predicted"/>
<accession>A0ABM6NI40</accession>
<dbReference type="InterPro" id="IPR008090">
    <property type="entry name" value="Fe_iron_reduct"/>
</dbReference>
<organism evidence="2 3">
    <name type="scientific">Pseudoalteromonas piscicida</name>
    <dbReference type="NCBI Taxonomy" id="43662"/>
    <lineage>
        <taxon>Bacteria</taxon>
        <taxon>Pseudomonadati</taxon>
        <taxon>Pseudomonadota</taxon>
        <taxon>Gammaproteobacteria</taxon>
        <taxon>Alteromonadales</taxon>
        <taxon>Pseudoalteromonadaceae</taxon>
        <taxon>Pseudoalteromonas</taxon>
    </lineage>
</organism>
<evidence type="ECO:0000313" key="2">
    <source>
        <dbReference type="EMBL" id="ATD08534.1"/>
    </source>
</evidence>
<protein>
    <submittedName>
        <fullName evidence="2">Ferric iron reductase protein FhuF</fullName>
    </submittedName>
</protein>